<dbReference type="Proteomes" id="UP001596990">
    <property type="component" value="Unassembled WGS sequence"/>
</dbReference>
<dbReference type="RefSeq" id="WP_386063497.1">
    <property type="nucleotide sequence ID" value="NZ_JBHTKL010000006.1"/>
</dbReference>
<feature type="transmembrane region" description="Helical" evidence="1">
    <location>
        <begin position="6"/>
        <end position="23"/>
    </location>
</feature>
<keyword evidence="1" id="KW-0472">Membrane</keyword>
<organism evidence="2 3">
    <name type="scientific">Thalassobacillus hwangdonensis</name>
    <dbReference type="NCBI Taxonomy" id="546108"/>
    <lineage>
        <taxon>Bacteria</taxon>
        <taxon>Bacillati</taxon>
        <taxon>Bacillota</taxon>
        <taxon>Bacilli</taxon>
        <taxon>Bacillales</taxon>
        <taxon>Bacillaceae</taxon>
        <taxon>Thalassobacillus</taxon>
    </lineage>
</organism>
<feature type="transmembrane region" description="Helical" evidence="1">
    <location>
        <begin position="326"/>
        <end position="345"/>
    </location>
</feature>
<feature type="transmembrane region" description="Helical" evidence="1">
    <location>
        <begin position="82"/>
        <end position="99"/>
    </location>
</feature>
<comment type="caution">
    <text evidence="2">The sequence shown here is derived from an EMBL/GenBank/DDBJ whole genome shotgun (WGS) entry which is preliminary data.</text>
</comment>
<keyword evidence="3" id="KW-1185">Reference proteome</keyword>
<evidence type="ECO:0000313" key="3">
    <source>
        <dbReference type="Proteomes" id="UP001596990"/>
    </source>
</evidence>
<feature type="transmembrane region" description="Helical" evidence="1">
    <location>
        <begin position="420"/>
        <end position="440"/>
    </location>
</feature>
<dbReference type="PANTHER" id="PTHR36178">
    <property type="entry name" value="SLR0625 PROTEIN"/>
    <property type="match status" value="1"/>
</dbReference>
<protein>
    <submittedName>
        <fullName evidence="2">Sodium/glutamate symporter</fullName>
    </submittedName>
</protein>
<gene>
    <name evidence="2" type="ORF">ACFQ2J_17240</name>
</gene>
<dbReference type="Pfam" id="PF03616">
    <property type="entry name" value="Glt_symporter"/>
    <property type="match status" value="1"/>
</dbReference>
<keyword evidence="1" id="KW-0812">Transmembrane</keyword>
<reference evidence="3" key="1">
    <citation type="journal article" date="2019" name="Int. J. Syst. Evol. Microbiol.">
        <title>The Global Catalogue of Microorganisms (GCM) 10K type strain sequencing project: providing services to taxonomists for standard genome sequencing and annotation.</title>
        <authorList>
            <consortium name="The Broad Institute Genomics Platform"/>
            <consortium name="The Broad Institute Genome Sequencing Center for Infectious Disease"/>
            <person name="Wu L."/>
            <person name="Ma J."/>
        </authorList>
    </citation>
    <scope>NUCLEOTIDE SEQUENCE [LARGE SCALE GENOMIC DNA]</scope>
    <source>
        <strain evidence="3">CCUG 56607</strain>
    </source>
</reference>
<name>A0ABW3L639_9BACI</name>
<feature type="transmembrane region" description="Helical" evidence="1">
    <location>
        <begin position="180"/>
        <end position="204"/>
    </location>
</feature>
<feature type="transmembrane region" description="Helical" evidence="1">
    <location>
        <begin position="285"/>
        <end position="306"/>
    </location>
</feature>
<feature type="transmembrane region" description="Helical" evidence="1">
    <location>
        <begin position="120"/>
        <end position="141"/>
    </location>
</feature>
<evidence type="ECO:0000313" key="2">
    <source>
        <dbReference type="EMBL" id="MFD1020937.1"/>
    </source>
</evidence>
<feature type="transmembrane region" description="Helical" evidence="1">
    <location>
        <begin position="35"/>
        <end position="53"/>
    </location>
</feature>
<dbReference type="EMBL" id="JBHTKL010000006">
    <property type="protein sequence ID" value="MFD1020937.1"/>
    <property type="molecule type" value="Genomic_DNA"/>
</dbReference>
<keyword evidence="1" id="KW-1133">Transmembrane helix</keyword>
<accession>A0ABW3L639</accession>
<evidence type="ECO:0000256" key="1">
    <source>
        <dbReference type="SAM" id="Phobius"/>
    </source>
</evidence>
<feature type="transmembrane region" description="Helical" evidence="1">
    <location>
        <begin position="447"/>
        <end position="466"/>
    </location>
</feature>
<dbReference type="InterPro" id="IPR004445">
    <property type="entry name" value="GltS"/>
</dbReference>
<feature type="transmembrane region" description="Helical" evidence="1">
    <location>
        <begin position="248"/>
        <end position="265"/>
    </location>
</feature>
<proteinExistence type="predicted"/>
<sequence length="471" mass="51043">MTPAQIGFALVYISIFLLLGKLIRIKFPIFQNLFLPSSIIGGFLALLLGPQVLGKLVTPFVSEDNFFTNGIMTEGITQVWEALPGLLINIVFAALFLGAKTPTLKNIWNYGGPQLAFGWAIGWGQYVVGLLVVLLILVPFYDIPPMAGALIEVAFEGGHGTAAGMAQTFEDLGFPEAFDLAIGLATVGILSGVIFGIIMINWAVRKEKTEIVKDVKEFSNLKKKGIMEFQNREPAANMTVRPESIEPLSFHFALISLAVLIGYVILEGLIALESVTWGAWTDSEIMTYVPLFPIAMIGGILLQLFFDKTDKHDVLDRPMIARIQGFALDILILTAIASVSLDVIGEYLVPFIVLAVAGITWNVVGFLVLAPRIIPQYWFERGIGDFGQSMGVTATGLLLMRIVDPDSKSPAFEAFGYKQLVYEPFLGGGLVTALSVPFIAQFGAVPMLAFAAVMSLTGVLAGLFYFGKKGS</sequence>
<feature type="transmembrane region" description="Helical" evidence="1">
    <location>
        <begin position="351"/>
        <end position="370"/>
    </location>
</feature>
<dbReference type="PANTHER" id="PTHR36178:SF1">
    <property type="entry name" value="SODIUM_GLUTAMATE SYMPORTER"/>
    <property type="match status" value="1"/>
</dbReference>